<proteinExistence type="predicted"/>
<gene>
    <name evidence="3" type="ORF">BD311DRAFT_244896</name>
</gene>
<feature type="domain" description="DUF6699" evidence="2">
    <location>
        <begin position="75"/>
        <end position="216"/>
    </location>
</feature>
<dbReference type="Pfam" id="PF20415">
    <property type="entry name" value="DUF6699"/>
    <property type="match status" value="1"/>
</dbReference>
<feature type="region of interest" description="Disordered" evidence="1">
    <location>
        <begin position="1"/>
        <end position="42"/>
    </location>
</feature>
<evidence type="ECO:0000256" key="1">
    <source>
        <dbReference type="SAM" id="MobiDB-lite"/>
    </source>
</evidence>
<organism evidence="3">
    <name type="scientific">Dichomitus squalens</name>
    <dbReference type="NCBI Taxonomy" id="114155"/>
    <lineage>
        <taxon>Eukaryota</taxon>
        <taxon>Fungi</taxon>
        <taxon>Dikarya</taxon>
        <taxon>Basidiomycota</taxon>
        <taxon>Agaricomycotina</taxon>
        <taxon>Agaricomycetes</taxon>
        <taxon>Polyporales</taxon>
        <taxon>Polyporaceae</taxon>
        <taxon>Dichomitus</taxon>
    </lineage>
</organism>
<dbReference type="AlphaFoldDB" id="A0A4Q9M6T0"/>
<sequence>MPGKHVHFADVPSTPSSTFSNSTLTSSPGPATPPQVLRSPLPVKGGLHAPSQYLPGGVSLNPILAHQLGNGTTMSWNMSEPAESARPHLGSAPSRLTDALVREPATHPALPSLAISCAYLPWTIIVIPTPGAAWSAPYVTVGDVLHTLYRTLRLGVTQHELGAVEPALRERIHASYVSRYRRVAQPAERESEKAKFIKRVDYLCDRTAFMGLSPVPGGIPAKGMAPGSVWALQVTKP</sequence>
<dbReference type="Proteomes" id="UP000292957">
    <property type="component" value="Unassembled WGS sequence"/>
</dbReference>
<evidence type="ECO:0000313" key="3">
    <source>
        <dbReference type="EMBL" id="TBU21326.1"/>
    </source>
</evidence>
<accession>A0A4Q9M6T0</accession>
<dbReference type="OrthoDB" id="2783256at2759"/>
<dbReference type="InterPro" id="IPR046522">
    <property type="entry name" value="DUF6699"/>
</dbReference>
<protein>
    <recommendedName>
        <fullName evidence="2">DUF6699 domain-containing protein</fullName>
    </recommendedName>
</protein>
<reference evidence="3" key="1">
    <citation type="submission" date="2019-01" db="EMBL/GenBank/DDBJ databases">
        <title>Draft genome sequences of three monokaryotic isolates of the white-rot basidiomycete fungus Dichomitus squalens.</title>
        <authorList>
            <consortium name="DOE Joint Genome Institute"/>
            <person name="Lopez S.C."/>
            <person name="Andreopoulos B."/>
            <person name="Pangilinan J."/>
            <person name="Lipzen A."/>
            <person name="Riley R."/>
            <person name="Ahrendt S."/>
            <person name="Ng V."/>
            <person name="Barry K."/>
            <person name="Daum C."/>
            <person name="Grigoriev I.V."/>
            <person name="Hilden K.S."/>
            <person name="Makela M.R."/>
            <person name="de Vries R.P."/>
        </authorList>
    </citation>
    <scope>NUCLEOTIDE SEQUENCE [LARGE SCALE GENOMIC DNA]</scope>
    <source>
        <strain evidence="3">OM18370.1</strain>
    </source>
</reference>
<evidence type="ECO:0000259" key="2">
    <source>
        <dbReference type="Pfam" id="PF20415"/>
    </source>
</evidence>
<feature type="compositionally biased region" description="Low complexity" evidence="1">
    <location>
        <begin position="12"/>
        <end position="28"/>
    </location>
</feature>
<name>A0A4Q9M6T0_9APHY</name>
<dbReference type="EMBL" id="ML143623">
    <property type="protein sequence ID" value="TBU21326.1"/>
    <property type="molecule type" value="Genomic_DNA"/>
</dbReference>